<evidence type="ECO:0000313" key="1">
    <source>
        <dbReference type="EMBL" id="EER00228.1"/>
    </source>
</evidence>
<sequence length="163" mass="18957">MISIYVIAFVKVVTGLPIEGFYFGYENKMPLPGDQWLIRFGLFNPHPEHPTDSGMAQLDFHESFIPERPQVNGIIWHYYKRPYEHLHLDFANSVSHSMIQVVPIWGQALFDRYPNYFTLKDWTDVPYSAREGLIVVKVNGREYNLWLHKRPSAAADDLATTTE</sequence>
<dbReference type="RefSeq" id="XP_002767510.1">
    <property type="nucleotide sequence ID" value="XM_002767464.1"/>
</dbReference>
<reference evidence="1 2" key="1">
    <citation type="submission" date="2008-07" db="EMBL/GenBank/DDBJ databases">
        <authorList>
            <person name="El-Sayed N."/>
            <person name="Caler E."/>
            <person name="Inman J."/>
            <person name="Amedeo P."/>
            <person name="Hass B."/>
            <person name="Wortman J."/>
        </authorList>
    </citation>
    <scope>NUCLEOTIDE SEQUENCE [LARGE SCALE GENOMIC DNA]</scope>
    <source>
        <strain evidence="2">ATCC 50983 / TXsc</strain>
    </source>
</reference>
<evidence type="ECO:0000313" key="2">
    <source>
        <dbReference type="Proteomes" id="UP000007800"/>
    </source>
</evidence>
<name>C5LSI7_PERM5</name>
<gene>
    <name evidence="1" type="ORF">Pmar_PMAR017086</name>
</gene>
<protein>
    <submittedName>
        <fullName evidence="1">Uncharacterized protein</fullName>
    </submittedName>
</protein>
<organism evidence="2">
    <name type="scientific">Perkinsus marinus (strain ATCC 50983 / TXsc)</name>
    <dbReference type="NCBI Taxonomy" id="423536"/>
    <lineage>
        <taxon>Eukaryota</taxon>
        <taxon>Sar</taxon>
        <taxon>Alveolata</taxon>
        <taxon>Perkinsozoa</taxon>
        <taxon>Perkinsea</taxon>
        <taxon>Perkinsida</taxon>
        <taxon>Perkinsidae</taxon>
        <taxon>Perkinsus</taxon>
    </lineage>
</organism>
<dbReference type="InParanoid" id="C5LSI7"/>
<dbReference type="Proteomes" id="UP000007800">
    <property type="component" value="Unassembled WGS sequence"/>
</dbReference>
<proteinExistence type="predicted"/>
<dbReference type="OrthoDB" id="453520at2759"/>
<accession>C5LSI7</accession>
<dbReference type="EMBL" id="GG685191">
    <property type="protein sequence ID" value="EER00228.1"/>
    <property type="molecule type" value="Genomic_DNA"/>
</dbReference>
<keyword evidence="2" id="KW-1185">Reference proteome</keyword>
<dbReference type="GeneID" id="9049970"/>
<dbReference type="AlphaFoldDB" id="C5LSI7"/>